<dbReference type="OrthoDB" id="8476780at2"/>
<dbReference type="RefSeq" id="WP_131920494.1">
    <property type="nucleotide sequence ID" value="NZ_JAOQNU010000031.1"/>
</dbReference>
<dbReference type="AlphaFoldDB" id="A0A4R2RFH8"/>
<dbReference type="EMBL" id="SLXT01000030">
    <property type="protein sequence ID" value="TCP61228.1"/>
    <property type="molecule type" value="Genomic_DNA"/>
</dbReference>
<organism evidence="1 2">
    <name type="scientific">Heliophilum fasciatum</name>
    <dbReference type="NCBI Taxonomy" id="35700"/>
    <lineage>
        <taxon>Bacteria</taxon>
        <taxon>Bacillati</taxon>
        <taxon>Bacillota</taxon>
        <taxon>Clostridia</taxon>
        <taxon>Eubacteriales</taxon>
        <taxon>Heliobacteriaceae</taxon>
        <taxon>Heliophilum</taxon>
    </lineage>
</organism>
<proteinExistence type="predicted"/>
<keyword evidence="2" id="KW-1185">Reference proteome</keyword>
<evidence type="ECO:0000313" key="2">
    <source>
        <dbReference type="Proteomes" id="UP000294813"/>
    </source>
</evidence>
<name>A0A4R2RFH8_9FIRM</name>
<gene>
    <name evidence="1" type="ORF">EDD73_13020</name>
</gene>
<protein>
    <submittedName>
        <fullName evidence="1">Uncharacterized protein</fullName>
    </submittedName>
</protein>
<comment type="caution">
    <text evidence="1">The sequence shown here is derived from an EMBL/GenBank/DDBJ whole genome shotgun (WGS) entry which is preliminary data.</text>
</comment>
<sequence>MNTKQVEILSINDEDIFQAVVNNTIVNLAKEEAEKIDQRLQLLYTSISNVLNQEWVKMKNKPVFYNHTVLGLFPDFSNFELGECTIYYSYKNETFSNKFANFTGQLLKENELRSIFIGNIDKLNKRFGWKLQLDCCYTILGDCAIHAQNHTKYSFGGSNRYPSYHIPIYRLGDKMTKKPSVGEVLLQWLKHDLIPDGLDSDVERAYMTIHTLYNANNKYFSLQEGELYSDQKQLMQDFINQRLKPRGGTSLDAADVASMLKAKMPITLPSDALAVIKNKLLTCDYERCDLEKYDEKILTDPNRGHWDLWETADSTNAYTVQVNEVLMARNPLADINYDGVVGIDFGTKSTVVVYQESSDHTMPMRIGTGRFSQKVENHHYENPTVLEFIDIDAFLNQYREAAGRPQTSWQDLTTSHTAFNSLLNSHSEEYYAYLYELKQWAGDSKRHIRLRDKQGKDLVLPAFLSIEAGA</sequence>
<accession>A0A4R2RFH8</accession>
<reference evidence="1 2" key="1">
    <citation type="submission" date="2019-03" db="EMBL/GenBank/DDBJ databases">
        <title>Genomic Encyclopedia of Type Strains, Phase IV (KMG-IV): sequencing the most valuable type-strain genomes for metagenomic binning, comparative biology and taxonomic classification.</title>
        <authorList>
            <person name="Goeker M."/>
        </authorList>
    </citation>
    <scope>NUCLEOTIDE SEQUENCE [LARGE SCALE GENOMIC DNA]</scope>
    <source>
        <strain evidence="1 2">DSM 11170</strain>
    </source>
</reference>
<evidence type="ECO:0000313" key="1">
    <source>
        <dbReference type="EMBL" id="TCP61228.1"/>
    </source>
</evidence>
<dbReference type="Proteomes" id="UP000294813">
    <property type="component" value="Unassembled WGS sequence"/>
</dbReference>